<dbReference type="AlphaFoldDB" id="A0A0E0CDA5"/>
<reference evidence="2" key="2">
    <citation type="submission" date="2018-05" db="EMBL/GenBank/DDBJ databases">
        <title>OmerRS3 (Oryza meridionalis Reference Sequence Version 3).</title>
        <authorList>
            <person name="Zhang J."/>
            <person name="Kudrna D."/>
            <person name="Lee S."/>
            <person name="Talag J."/>
            <person name="Welchert J."/>
            <person name="Wing R.A."/>
        </authorList>
    </citation>
    <scope>NUCLEOTIDE SEQUENCE [LARGE SCALE GENOMIC DNA]</scope>
    <source>
        <strain evidence="2">cv. OR44</strain>
    </source>
</reference>
<organism evidence="2">
    <name type="scientific">Oryza meridionalis</name>
    <dbReference type="NCBI Taxonomy" id="40149"/>
    <lineage>
        <taxon>Eukaryota</taxon>
        <taxon>Viridiplantae</taxon>
        <taxon>Streptophyta</taxon>
        <taxon>Embryophyta</taxon>
        <taxon>Tracheophyta</taxon>
        <taxon>Spermatophyta</taxon>
        <taxon>Magnoliopsida</taxon>
        <taxon>Liliopsida</taxon>
        <taxon>Poales</taxon>
        <taxon>Poaceae</taxon>
        <taxon>BOP clade</taxon>
        <taxon>Oryzoideae</taxon>
        <taxon>Oryzeae</taxon>
        <taxon>Oryzinae</taxon>
        <taxon>Oryza</taxon>
    </lineage>
</organism>
<reference evidence="2" key="1">
    <citation type="submission" date="2015-04" db="UniProtKB">
        <authorList>
            <consortium name="EnsemblPlants"/>
        </authorList>
    </citation>
    <scope>IDENTIFICATION</scope>
</reference>
<protein>
    <submittedName>
        <fullName evidence="2">Uncharacterized protein</fullName>
    </submittedName>
</protein>
<dbReference type="EnsemblPlants" id="OMERI01G41600.1">
    <property type="protein sequence ID" value="OMERI01G41600.1"/>
    <property type="gene ID" value="OMERI01G41600"/>
</dbReference>
<keyword evidence="1" id="KW-1133">Transmembrane helix</keyword>
<name>A0A0E0CDA5_9ORYZ</name>
<evidence type="ECO:0000313" key="3">
    <source>
        <dbReference type="Proteomes" id="UP000008021"/>
    </source>
</evidence>
<keyword evidence="1" id="KW-0472">Membrane</keyword>
<sequence>MGDLENPNYDGYGGDGGGDGDDDYYFTAMAERDVGIDSDYGLVAFLACLAVTTIGVGVLMVKYYRSHHGALAVFLLALAIFLFLIASGCGKKAMLYTLHGNPPAPDEQRLLVDDPLD</sequence>
<dbReference type="Gramene" id="OMERI01G41600.1">
    <property type="protein sequence ID" value="OMERI01G41600.1"/>
    <property type="gene ID" value="OMERI01G41600"/>
</dbReference>
<evidence type="ECO:0000313" key="2">
    <source>
        <dbReference type="EnsemblPlants" id="OMERI01G41600.1"/>
    </source>
</evidence>
<evidence type="ECO:0000256" key="1">
    <source>
        <dbReference type="SAM" id="Phobius"/>
    </source>
</evidence>
<keyword evidence="3" id="KW-1185">Reference proteome</keyword>
<accession>A0A0E0CDA5</accession>
<feature type="transmembrane region" description="Helical" evidence="1">
    <location>
        <begin position="40"/>
        <end position="61"/>
    </location>
</feature>
<dbReference type="HOGENOM" id="CLU_2350151_0_0_1"/>
<feature type="transmembrane region" description="Helical" evidence="1">
    <location>
        <begin position="68"/>
        <end position="86"/>
    </location>
</feature>
<proteinExistence type="predicted"/>
<keyword evidence="1" id="KW-0812">Transmembrane</keyword>
<dbReference type="Proteomes" id="UP000008021">
    <property type="component" value="Chromosome 1"/>
</dbReference>